<gene>
    <name evidence="1" type="primary">Acey_s0020.g201</name>
    <name evidence="1" type="ORF">Y032_0020g201</name>
</gene>
<keyword evidence="2" id="KW-1185">Reference proteome</keyword>
<accession>A0A016V1F2</accession>
<reference evidence="2" key="1">
    <citation type="journal article" date="2015" name="Nat. Genet.">
        <title>The genome and transcriptome of the zoonotic hookworm Ancylostoma ceylanicum identify infection-specific gene families.</title>
        <authorList>
            <person name="Schwarz E.M."/>
            <person name="Hu Y."/>
            <person name="Antoshechkin I."/>
            <person name="Miller M.M."/>
            <person name="Sternberg P.W."/>
            <person name="Aroian R.V."/>
        </authorList>
    </citation>
    <scope>NUCLEOTIDE SEQUENCE</scope>
    <source>
        <strain evidence="2">HY135</strain>
    </source>
</reference>
<organism evidence="1 2">
    <name type="scientific">Ancylostoma ceylanicum</name>
    <dbReference type="NCBI Taxonomy" id="53326"/>
    <lineage>
        <taxon>Eukaryota</taxon>
        <taxon>Metazoa</taxon>
        <taxon>Ecdysozoa</taxon>
        <taxon>Nematoda</taxon>
        <taxon>Chromadorea</taxon>
        <taxon>Rhabditida</taxon>
        <taxon>Rhabditina</taxon>
        <taxon>Rhabditomorpha</taxon>
        <taxon>Strongyloidea</taxon>
        <taxon>Ancylostomatidae</taxon>
        <taxon>Ancylostomatinae</taxon>
        <taxon>Ancylostoma</taxon>
    </lineage>
</organism>
<evidence type="ECO:0000313" key="1">
    <source>
        <dbReference type="EMBL" id="EYC21051.1"/>
    </source>
</evidence>
<comment type="caution">
    <text evidence="1">The sequence shown here is derived from an EMBL/GenBank/DDBJ whole genome shotgun (WGS) entry which is preliminary data.</text>
</comment>
<dbReference type="AlphaFoldDB" id="A0A016V1F2"/>
<evidence type="ECO:0000313" key="2">
    <source>
        <dbReference type="Proteomes" id="UP000024635"/>
    </source>
</evidence>
<dbReference type="Proteomes" id="UP000024635">
    <property type="component" value="Unassembled WGS sequence"/>
</dbReference>
<protein>
    <submittedName>
        <fullName evidence="1">Uncharacterized protein</fullName>
    </submittedName>
</protein>
<name>A0A016V1F2_9BILA</name>
<sequence>MGTLLLSLPQSKGRCKKNLRMAPIGVAWKKYRGQWATARKDLQKDGSPELRWLRGVEGEIIFEECADSTA</sequence>
<dbReference type="EMBL" id="JARK01001356">
    <property type="protein sequence ID" value="EYC21051.1"/>
    <property type="molecule type" value="Genomic_DNA"/>
</dbReference>
<proteinExistence type="predicted"/>